<dbReference type="InterPro" id="IPR011034">
    <property type="entry name" value="Formyl_transferase-like_C_sf"/>
</dbReference>
<evidence type="ECO:0000256" key="4">
    <source>
        <dbReference type="ARBA" id="ARBA00023204"/>
    </source>
</evidence>
<reference evidence="6 7" key="1">
    <citation type="submission" date="2016-02" db="EMBL/GenBank/DDBJ databases">
        <title>Genome sequence of Clostridium colicanis DSM 13634.</title>
        <authorList>
            <person name="Poehlein A."/>
            <person name="Daniel R."/>
        </authorList>
    </citation>
    <scope>NUCLEOTIDE SEQUENCE [LARGE SCALE GENOMIC DNA]</scope>
    <source>
        <strain evidence="6 7">DSM 13634</strain>
    </source>
</reference>
<dbReference type="SUPFAM" id="SSF50486">
    <property type="entry name" value="FMT C-terminal domain-like"/>
    <property type="match status" value="1"/>
</dbReference>
<dbReference type="Gene3D" id="3.10.300.10">
    <property type="entry name" value="Methylpurine-DNA glycosylase (MPG)"/>
    <property type="match status" value="1"/>
</dbReference>
<dbReference type="PANTHER" id="PTHR10429:SF0">
    <property type="entry name" value="DNA-3-METHYLADENINE GLYCOSYLASE"/>
    <property type="match status" value="1"/>
</dbReference>
<dbReference type="EC" id="3.2.2.-" evidence="5"/>
<dbReference type="GO" id="GO:0003677">
    <property type="term" value="F:DNA binding"/>
    <property type="evidence" value="ECO:0007669"/>
    <property type="project" value="InterPro"/>
</dbReference>
<dbReference type="STRING" id="1121305.CLCOL_01560"/>
<dbReference type="InterPro" id="IPR003180">
    <property type="entry name" value="MPG"/>
</dbReference>
<protein>
    <recommendedName>
        <fullName evidence="5">Putative 3-methyladenine DNA glycosylase</fullName>
        <ecNumber evidence="5">3.2.2.-</ecNumber>
    </recommendedName>
</protein>
<dbReference type="Pfam" id="PF02245">
    <property type="entry name" value="Pur_DNA_glyco"/>
    <property type="match status" value="1"/>
</dbReference>
<dbReference type="GO" id="GO:0003905">
    <property type="term" value="F:alkylbase DNA N-glycosylase activity"/>
    <property type="evidence" value="ECO:0007669"/>
    <property type="project" value="InterPro"/>
</dbReference>
<proteinExistence type="inferred from homology"/>
<evidence type="ECO:0000256" key="1">
    <source>
        <dbReference type="ARBA" id="ARBA00009232"/>
    </source>
</evidence>
<dbReference type="Proteomes" id="UP000075374">
    <property type="component" value="Unassembled WGS sequence"/>
</dbReference>
<comment type="caution">
    <text evidence="6">The sequence shown here is derived from an EMBL/GenBank/DDBJ whole genome shotgun (WGS) entry which is preliminary data.</text>
</comment>
<dbReference type="RefSeq" id="WP_061857102.1">
    <property type="nucleotide sequence ID" value="NZ_LTBB01000001.1"/>
</dbReference>
<dbReference type="InterPro" id="IPR036995">
    <property type="entry name" value="MPG_sf"/>
</dbReference>
<dbReference type="NCBIfam" id="NF002001">
    <property type="entry name" value="PRK00802.1-1"/>
    <property type="match status" value="1"/>
</dbReference>
<dbReference type="CDD" id="cd00540">
    <property type="entry name" value="AAG"/>
    <property type="match status" value="1"/>
</dbReference>
<organism evidence="6 7">
    <name type="scientific">Clostridium colicanis DSM 13634</name>
    <dbReference type="NCBI Taxonomy" id="1121305"/>
    <lineage>
        <taxon>Bacteria</taxon>
        <taxon>Bacillati</taxon>
        <taxon>Bacillota</taxon>
        <taxon>Clostridia</taxon>
        <taxon>Eubacteriales</taxon>
        <taxon>Clostridiaceae</taxon>
        <taxon>Clostridium</taxon>
    </lineage>
</organism>
<evidence type="ECO:0000256" key="2">
    <source>
        <dbReference type="ARBA" id="ARBA00022763"/>
    </source>
</evidence>
<keyword evidence="3 5" id="KW-0378">Hydrolase</keyword>
<evidence type="ECO:0000256" key="5">
    <source>
        <dbReference type="HAMAP-Rule" id="MF_00527"/>
    </source>
</evidence>
<name>A0A151ARK1_9CLOT</name>
<keyword evidence="7" id="KW-1185">Reference proteome</keyword>
<keyword evidence="2 5" id="KW-0227">DNA damage</keyword>
<sequence length="202" mass="23720">MKKLERNFYKRSAIEVAKELLGKYLVHEYKGNKLIGKIVEVEAYMGIEDKAAHSYGGRRTVRTEVMYKEGGYTYVFQIYGMYYCVNIVTSEVDIPQAVLIRALEPIEGLEEMSRNRYKKSYEELTAYQKKNLTNGPGKLCLAMNIDKTLNGEDLCNDRLYILDNKEKFNIVYSKRINIDYAEEAKDYLWRFYIEGNRYVSKK</sequence>
<dbReference type="GO" id="GO:0006284">
    <property type="term" value="P:base-excision repair"/>
    <property type="evidence" value="ECO:0007669"/>
    <property type="project" value="InterPro"/>
</dbReference>
<dbReference type="HAMAP" id="MF_00527">
    <property type="entry name" value="3MGH"/>
    <property type="match status" value="1"/>
</dbReference>
<accession>A0A151ARK1</accession>
<dbReference type="PATRIC" id="fig|1121305.3.peg.152"/>
<keyword evidence="4 5" id="KW-0234">DNA repair</keyword>
<comment type="similarity">
    <text evidence="1 5">Belongs to the DNA glycosylase MPG family.</text>
</comment>
<gene>
    <name evidence="6" type="ORF">CLCOL_01560</name>
</gene>
<evidence type="ECO:0000256" key="3">
    <source>
        <dbReference type="ARBA" id="ARBA00022801"/>
    </source>
</evidence>
<dbReference type="FunFam" id="3.10.300.10:FF:000001">
    <property type="entry name" value="Putative 3-methyladenine DNA glycosylase"/>
    <property type="match status" value="1"/>
</dbReference>
<evidence type="ECO:0000313" key="7">
    <source>
        <dbReference type="Proteomes" id="UP000075374"/>
    </source>
</evidence>
<dbReference type="NCBIfam" id="TIGR00567">
    <property type="entry name" value="3mg"/>
    <property type="match status" value="1"/>
</dbReference>
<dbReference type="PANTHER" id="PTHR10429">
    <property type="entry name" value="DNA-3-METHYLADENINE GLYCOSYLASE"/>
    <property type="match status" value="1"/>
</dbReference>
<dbReference type="AlphaFoldDB" id="A0A151ARK1"/>
<evidence type="ECO:0000313" key="6">
    <source>
        <dbReference type="EMBL" id="KYH30212.1"/>
    </source>
</evidence>
<dbReference type="EMBL" id="LTBB01000001">
    <property type="protein sequence ID" value="KYH30212.1"/>
    <property type="molecule type" value="Genomic_DNA"/>
</dbReference>